<reference evidence="2" key="1">
    <citation type="submission" date="2023-03" db="EMBL/GenBank/DDBJ databases">
        <title>Actinorhabdospora filicis NBRC 111898.</title>
        <authorList>
            <person name="Ichikawa N."/>
            <person name="Sato H."/>
            <person name="Tonouchi N."/>
        </authorList>
    </citation>
    <scope>NUCLEOTIDE SEQUENCE</scope>
    <source>
        <strain evidence="2">NBRC 111898</strain>
    </source>
</reference>
<protein>
    <submittedName>
        <fullName evidence="2">Uncharacterized protein</fullName>
    </submittedName>
</protein>
<sequence length="69" mass="7136">MDGWRSAGDVSKDRATTGHRQRRVQGPGAMGERAGGGKVRAGAGAGELSRVGDWRATGSRPGWGVGLLF</sequence>
<evidence type="ECO:0000313" key="2">
    <source>
        <dbReference type="EMBL" id="GLZ79385.1"/>
    </source>
</evidence>
<feature type="compositionally biased region" description="Gly residues" evidence="1">
    <location>
        <begin position="33"/>
        <end position="45"/>
    </location>
</feature>
<keyword evidence="3" id="KW-1185">Reference proteome</keyword>
<gene>
    <name evidence="2" type="ORF">Afil01_41920</name>
</gene>
<dbReference type="EMBL" id="BSTX01000003">
    <property type="protein sequence ID" value="GLZ79385.1"/>
    <property type="molecule type" value="Genomic_DNA"/>
</dbReference>
<dbReference type="AlphaFoldDB" id="A0A9W6WC44"/>
<accession>A0A9W6WC44</accession>
<proteinExistence type="predicted"/>
<organism evidence="2 3">
    <name type="scientific">Actinorhabdospora filicis</name>
    <dbReference type="NCBI Taxonomy" id="1785913"/>
    <lineage>
        <taxon>Bacteria</taxon>
        <taxon>Bacillati</taxon>
        <taxon>Actinomycetota</taxon>
        <taxon>Actinomycetes</taxon>
        <taxon>Micromonosporales</taxon>
        <taxon>Micromonosporaceae</taxon>
        <taxon>Actinorhabdospora</taxon>
    </lineage>
</organism>
<evidence type="ECO:0000256" key="1">
    <source>
        <dbReference type="SAM" id="MobiDB-lite"/>
    </source>
</evidence>
<dbReference type="Proteomes" id="UP001165079">
    <property type="component" value="Unassembled WGS sequence"/>
</dbReference>
<feature type="region of interest" description="Disordered" evidence="1">
    <location>
        <begin position="1"/>
        <end position="69"/>
    </location>
</feature>
<evidence type="ECO:0000313" key="3">
    <source>
        <dbReference type="Proteomes" id="UP001165079"/>
    </source>
</evidence>
<comment type="caution">
    <text evidence="2">The sequence shown here is derived from an EMBL/GenBank/DDBJ whole genome shotgun (WGS) entry which is preliminary data.</text>
</comment>
<name>A0A9W6WC44_9ACTN</name>